<evidence type="ECO:0000313" key="8">
    <source>
        <dbReference type="Proteomes" id="UP000193200"/>
    </source>
</evidence>
<dbReference type="OrthoDB" id="9777941at2"/>
<dbReference type="Pfam" id="PF00497">
    <property type="entry name" value="SBP_bac_3"/>
    <property type="match status" value="1"/>
</dbReference>
<feature type="signal peptide" evidence="5">
    <location>
        <begin position="1"/>
        <end position="22"/>
    </location>
</feature>
<dbReference type="SUPFAM" id="SSF53850">
    <property type="entry name" value="Periplasmic binding protein-like II"/>
    <property type="match status" value="1"/>
</dbReference>
<keyword evidence="3 5" id="KW-0732">Signal</keyword>
<gene>
    <name evidence="7" type="primary">aapJ</name>
    <name evidence="7" type="ORF">OCH7691_02188</name>
</gene>
<proteinExistence type="inferred from homology"/>
<evidence type="ECO:0000256" key="3">
    <source>
        <dbReference type="ARBA" id="ARBA00022729"/>
    </source>
</evidence>
<comment type="similarity">
    <text evidence="1 4">Belongs to the bacterial solute-binding protein 3 family.</text>
</comment>
<dbReference type="CDD" id="cd13692">
    <property type="entry name" value="PBP2_BztA"/>
    <property type="match status" value="1"/>
</dbReference>
<feature type="chain" id="PRO_5010991662" evidence="5">
    <location>
        <begin position="23"/>
        <end position="338"/>
    </location>
</feature>
<dbReference type="InParanoid" id="A0A1Y5SX53"/>
<dbReference type="EMBL" id="FWFR01000001">
    <property type="protein sequence ID" value="SLN49890.1"/>
    <property type="molecule type" value="Genomic_DNA"/>
</dbReference>
<protein>
    <submittedName>
        <fullName evidence="7">General L-amino acid-binding periplasmic protein AapJ</fullName>
    </submittedName>
</protein>
<reference evidence="7 8" key="1">
    <citation type="submission" date="2017-03" db="EMBL/GenBank/DDBJ databases">
        <authorList>
            <person name="Afonso C.L."/>
            <person name="Miller P.J."/>
            <person name="Scott M.A."/>
            <person name="Spackman E."/>
            <person name="Goraichik I."/>
            <person name="Dimitrov K.M."/>
            <person name="Suarez D.L."/>
            <person name="Swayne D.E."/>
        </authorList>
    </citation>
    <scope>NUCLEOTIDE SEQUENCE [LARGE SCALE GENOMIC DNA]</scope>
    <source>
        <strain evidence="7 8">CECT 7691</strain>
    </source>
</reference>
<keyword evidence="8" id="KW-1185">Reference proteome</keyword>
<evidence type="ECO:0000256" key="5">
    <source>
        <dbReference type="SAM" id="SignalP"/>
    </source>
</evidence>
<dbReference type="RefSeq" id="WP_085883376.1">
    <property type="nucleotide sequence ID" value="NZ_FWFR01000001.1"/>
</dbReference>
<dbReference type="Proteomes" id="UP000193200">
    <property type="component" value="Unassembled WGS sequence"/>
</dbReference>
<dbReference type="SMART" id="SM00062">
    <property type="entry name" value="PBPb"/>
    <property type="match status" value="1"/>
</dbReference>
<name>A0A1Y5SX53_9PROT</name>
<dbReference type="PANTHER" id="PTHR30085:SF7">
    <property type="entry name" value="AMINO-ACID ABC TRANSPORTER-BINDING PROTEIN YHDW-RELATED"/>
    <property type="match status" value="1"/>
</dbReference>
<organism evidence="7 8">
    <name type="scientific">Oceanibacterium hippocampi</name>
    <dbReference type="NCBI Taxonomy" id="745714"/>
    <lineage>
        <taxon>Bacteria</taxon>
        <taxon>Pseudomonadati</taxon>
        <taxon>Pseudomonadota</taxon>
        <taxon>Alphaproteobacteria</taxon>
        <taxon>Sneathiellales</taxon>
        <taxon>Sneathiellaceae</taxon>
        <taxon>Oceanibacterium</taxon>
    </lineage>
</organism>
<evidence type="ECO:0000256" key="1">
    <source>
        <dbReference type="ARBA" id="ARBA00010333"/>
    </source>
</evidence>
<dbReference type="Gene3D" id="3.40.190.10">
    <property type="entry name" value="Periplasmic binding protein-like II"/>
    <property type="match status" value="2"/>
</dbReference>
<evidence type="ECO:0000256" key="2">
    <source>
        <dbReference type="ARBA" id="ARBA00022448"/>
    </source>
</evidence>
<evidence type="ECO:0000256" key="4">
    <source>
        <dbReference type="RuleBase" id="RU003744"/>
    </source>
</evidence>
<sequence>MKYTSIFATASAAVLMSTAAFAGTLDDVKAKGFVQCGVTTGLAGFAAPNDKGQWEGFDVDFCRAMAAAIFGDPEKVKYTPTTAKERFTALQSGEIDVLARNTTWTLSRDVSLGFEFIGVNFYDGQGFMIRKAMGVKSAKELDGASVCIQTGTTTELNLADYFRSNNMKFTSVVFETSEQIRTAYEGNRCDVYTTDRSGLAAQRAVLANPDEHVVLPEVISKEPLGPLVRHGDNAWGDLARWTLNAMIVAEELGVTSANAAEMKSTSTNPEVRRLLGAEGDLGSQLNVSNDWAYNVVTMVGNYGEVFDRNIGPDTPLQLDRGINALWNKGGILYAPPMR</sequence>
<dbReference type="InterPro" id="IPR001638">
    <property type="entry name" value="Solute-binding_3/MltF_N"/>
</dbReference>
<dbReference type="FunCoup" id="A0A1Y5SX53">
    <property type="interactions" value="8"/>
</dbReference>
<dbReference type="PANTHER" id="PTHR30085">
    <property type="entry name" value="AMINO ACID ABC TRANSPORTER PERMEASE"/>
    <property type="match status" value="1"/>
</dbReference>
<evidence type="ECO:0000313" key="7">
    <source>
        <dbReference type="EMBL" id="SLN49890.1"/>
    </source>
</evidence>
<keyword evidence="2" id="KW-0813">Transport</keyword>
<accession>A0A1Y5SX53</accession>
<evidence type="ECO:0000259" key="6">
    <source>
        <dbReference type="SMART" id="SM00062"/>
    </source>
</evidence>
<dbReference type="GO" id="GO:0006865">
    <property type="term" value="P:amino acid transport"/>
    <property type="evidence" value="ECO:0007669"/>
    <property type="project" value="TreeGrafter"/>
</dbReference>
<dbReference type="AlphaFoldDB" id="A0A1Y5SX53"/>
<feature type="domain" description="Solute-binding protein family 3/N-terminal" evidence="6">
    <location>
        <begin position="33"/>
        <end position="262"/>
    </location>
</feature>
<dbReference type="InterPro" id="IPR018313">
    <property type="entry name" value="SBP_3_CS"/>
</dbReference>
<dbReference type="PROSITE" id="PS01039">
    <property type="entry name" value="SBP_BACTERIAL_3"/>
    <property type="match status" value="1"/>
</dbReference>
<dbReference type="InterPro" id="IPR051455">
    <property type="entry name" value="Bact_solute-bind_prot3"/>
</dbReference>